<evidence type="ECO:0000256" key="1">
    <source>
        <dbReference type="ARBA" id="ARBA00022491"/>
    </source>
</evidence>
<evidence type="ECO:0000259" key="7">
    <source>
        <dbReference type="PROSITE" id="PS01124"/>
    </source>
</evidence>
<dbReference type="PROSITE" id="PS00041">
    <property type="entry name" value="HTH_ARAC_FAMILY_1"/>
    <property type="match status" value="1"/>
</dbReference>
<sequence>MIARDNLTNVHLPEDAFGDYPHTAVAQGGAEPAGRTYSFHVHHRAQLFQIVRGSLRLETERGYFIVPPERAVFVPSGVLHEVTYLQETERSYIFFRPDAVVNLPSEVSVIGTTPLLRELILAFLEIPRAEAGSAPAERLVAVILDQLQTSPVAPLSLPSPAAERLRSIASDIRNEPGADWPLDELASRAAMSARSFQRHFQSETGMSFRAWRQQAKLLKAVEWLAAGRSVGDIAFSLGYSGPSAFIAVFRTAFGVSPGQYFQETFPSPGAGSPAPPAQSRASG</sequence>
<dbReference type="PROSITE" id="PS01124">
    <property type="entry name" value="HTH_ARAC_FAMILY_2"/>
    <property type="match status" value="1"/>
</dbReference>
<keyword evidence="1" id="KW-0678">Repressor</keyword>
<dbReference type="Pfam" id="PF12833">
    <property type="entry name" value="HTH_18"/>
    <property type="match status" value="1"/>
</dbReference>
<dbReference type="SMART" id="SM00342">
    <property type="entry name" value="HTH_ARAC"/>
    <property type="match status" value="1"/>
</dbReference>
<dbReference type="SUPFAM" id="SSF46689">
    <property type="entry name" value="Homeodomain-like"/>
    <property type="match status" value="1"/>
</dbReference>
<dbReference type="CDD" id="cd06124">
    <property type="entry name" value="cupin_NimR-like_N"/>
    <property type="match status" value="1"/>
</dbReference>
<evidence type="ECO:0000256" key="4">
    <source>
        <dbReference type="ARBA" id="ARBA00023159"/>
    </source>
</evidence>
<dbReference type="EMBL" id="JACIFV010000006">
    <property type="protein sequence ID" value="MBB4192198.1"/>
    <property type="molecule type" value="Genomic_DNA"/>
</dbReference>
<evidence type="ECO:0000256" key="2">
    <source>
        <dbReference type="ARBA" id="ARBA00023015"/>
    </source>
</evidence>
<dbReference type="RefSeq" id="WP_184455983.1">
    <property type="nucleotide sequence ID" value="NZ_JACIFV010000006.1"/>
</dbReference>
<feature type="region of interest" description="Disordered" evidence="6">
    <location>
        <begin position="264"/>
        <end position="283"/>
    </location>
</feature>
<protein>
    <submittedName>
        <fullName evidence="8">AraC-like DNA-binding protein</fullName>
    </submittedName>
</protein>
<evidence type="ECO:0000256" key="5">
    <source>
        <dbReference type="ARBA" id="ARBA00023163"/>
    </source>
</evidence>
<reference evidence="8 9" key="1">
    <citation type="submission" date="2020-08" db="EMBL/GenBank/DDBJ databases">
        <title>Genomic Encyclopedia of Type Strains, Phase IV (KMG-V): Genome sequencing to study the core and pangenomes of soil and plant-associated prokaryotes.</title>
        <authorList>
            <person name="Whitman W."/>
        </authorList>
    </citation>
    <scope>NUCLEOTIDE SEQUENCE [LARGE SCALE GENOMIC DNA]</scope>
    <source>
        <strain evidence="8 9">SEMIA 4074</strain>
    </source>
</reference>
<feature type="domain" description="HTH araC/xylS-type" evidence="7">
    <location>
        <begin position="163"/>
        <end position="263"/>
    </location>
</feature>
<evidence type="ECO:0000313" key="9">
    <source>
        <dbReference type="Proteomes" id="UP000524492"/>
    </source>
</evidence>
<accession>A0A7W6Q851</accession>
<proteinExistence type="predicted"/>
<evidence type="ECO:0000256" key="3">
    <source>
        <dbReference type="ARBA" id="ARBA00023125"/>
    </source>
</evidence>
<keyword evidence="9" id="KW-1185">Reference proteome</keyword>
<dbReference type="FunFam" id="1.10.10.60:FF:000132">
    <property type="entry name" value="AraC family transcriptional regulator"/>
    <property type="match status" value="1"/>
</dbReference>
<dbReference type="PRINTS" id="PR00032">
    <property type="entry name" value="HTHARAC"/>
</dbReference>
<dbReference type="Gene3D" id="1.10.10.60">
    <property type="entry name" value="Homeodomain-like"/>
    <property type="match status" value="1"/>
</dbReference>
<dbReference type="InterPro" id="IPR009057">
    <property type="entry name" value="Homeodomain-like_sf"/>
</dbReference>
<dbReference type="PANTHER" id="PTHR11019">
    <property type="entry name" value="HTH-TYPE TRANSCRIPTIONAL REGULATOR NIMR"/>
    <property type="match status" value="1"/>
</dbReference>
<keyword evidence="2" id="KW-0805">Transcription regulation</keyword>
<name>A0A7W6Q851_9HYPH</name>
<keyword evidence="3 8" id="KW-0238">DNA-binding</keyword>
<keyword evidence="5" id="KW-0804">Transcription</keyword>
<dbReference type="InterPro" id="IPR018060">
    <property type="entry name" value="HTH_AraC"/>
</dbReference>
<gene>
    <name evidence="8" type="ORF">GGD53_002355</name>
</gene>
<dbReference type="Gene3D" id="2.60.120.10">
    <property type="entry name" value="Jelly Rolls"/>
    <property type="match status" value="1"/>
</dbReference>
<dbReference type="GO" id="GO:0043565">
    <property type="term" value="F:sequence-specific DNA binding"/>
    <property type="evidence" value="ECO:0007669"/>
    <property type="project" value="InterPro"/>
</dbReference>
<dbReference type="InterPro" id="IPR020449">
    <property type="entry name" value="Tscrpt_reg_AraC-type_HTH"/>
</dbReference>
<dbReference type="InterPro" id="IPR003313">
    <property type="entry name" value="AraC-bd"/>
</dbReference>
<dbReference type="AlphaFoldDB" id="A0A7W6Q851"/>
<evidence type="ECO:0000313" key="8">
    <source>
        <dbReference type="EMBL" id="MBB4192198.1"/>
    </source>
</evidence>
<organism evidence="8 9">
    <name type="scientific">Rhizobium aethiopicum</name>
    <dbReference type="NCBI Taxonomy" id="1138170"/>
    <lineage>
        <taxon>Bacteria</taxon>
        <taxon>Pseudomonadati</taxon>
        <taxon>Pseudomonadota</taxon>
        <taxon>Alphaproteobacteria</taxon>
        <taxon>Hyphomicrobiales</taxon>
        <taxon>Rhizobiaceae</taxon>
        <taxon>Rhizobium/Agrobacterium group</taxon>
        <taxon>Rhizobium</taxon>
    </lineage>
</organism>
<dbReference type="GO" id="GO:0003700">
    <property type="term" value="F:DNA-binding transcription factor activity"/>
    <property type="evidence" value="ECO:0007669"/>
    <property type="project" value="InterPro"/>
</dbReference>
<evidence type="ECO:0000256" key="6">
    <source>
        <dbReference type="SAM" id="MobiDB-lite"/>
    </source>
</evidence>
<dbReference type="InterPro" id="IPR014710">
    <property type="entry name" value="RmlC-like_jellyroll"/>
</dbReference>
<dbReference type="InterPro" id="IPR018062">
    <property type="entry name" value="HTH_AraC-typ_CS"/>
</dbReference>
<dbReference type="SUPFAM" id="SSF51182">
    <property type="entry name" value="RmlC-like cupins"/>
    <property type="match status" value="1"/>
</dbReference>
<dbReference type="InterPro" id="IPR011051">
    <property type="entry name" value="RmlC_Cupin_sf"/>
</dbReference>
<comment type="caution">
    <text evidence="8">The sequence shown here is derived from an EMBL/GenBank/DDBJ whole genome shotgun (WGS) entry which is preliminary data.</text>
</comment>
<keyword evidence="4" id="KW-0010">Activator</keyword>
<dbReference type="Pfam" id="PF02311">
    <property type="entry name" value="AraC_binding"/>
    <property type="match status" value="1"/>
</dbReference>
<dbReference type="Proteomes" id="UP000524492">
    <property type="component" value="Unassembled WGS sequence"/>
</dbReference>
<dbReference type="PANTHER" id="PTHR11019:SF199">
    <property type="entry name" value="HTH-TYPE TRANSCRIPTIONAL REGULATOR NIMR"/>
    <property type="match status" value="1"/>
</dbReference>
<feature type="compositionally biased region" description="Low complexity" evidence="6">
    <location>
        <begin position="266"/>
        <end position="283"/>
    </location>
</feature>